<evidence type="ECO:0000313" key="3">
    <source>
        <dbReference type="Proteomes" id="UP001189624"/>
    </source>
</evidence>
<keyword evidence="3" id="KW-1185">Reference proteome</keyword>
<organism evidence="2 3">
    <name type="scientific">Sphenostylis stenocarpa</name>
    <dbReference type="NCBI Taxonomy" id="92480"/>
    <lineage>
        <taxon>Eukaryota</taxon>
        <taxon>Viridiplantae</taxon>
        <taxon>Streptophyta</taxon>
        <taxon>Embryophyta</taxon>
        <taxon>Tracheophyta</taxon>
        <taxon>Spermatophyta</taxon>
        <taxon>Magnoliopsida</taxon>
        <taxon>eudicotyledons</taxon>
        <taxon>Gunneridae</taxon>
        <taxon>Pentapetalae</taxon>
        <taxon>rosids</taxon>
        <taxon>fabids</taxon>
        <taxon>Fabales</taxon>
        <taxon>Fabaceae</taxon>
        <taxon>Papilionoideae</taxon>
        <taxon>50 kb inversion clade</taxon>
        <taxon>NPAAA clade</taxon>
        <taxon>indigoferoid/millettioid clade</taxon>
        <taxon>Phaseoleae</taxon>
        <taxon>Sphenostylis</taxon>
    </lineage>
</organism>
<dbReference type="Gramene" id="rna-AYBTSS11_LOCUS20757">
    <property type="protein sequence ID" value="CAJ1965280.1"/>
    <property type="gene ID" value="gene-AYBTSS11_LOCUS20757"/>
</dbReference>
<feature type="region of interest" description="Disordered" evidence="1">
    <location>
        <begin position="42"/>
        <end position="77"/>
    </location>
</feature>
<dbReference type="Proteomes" id="UP001189624">
    <property type="component" value="Chromosome 6"/>
</dbReference>
<dbReference type="Pfam" id="PF04484">
    <property type="entry name" value="QWRF"/>
    <property type="match status" value="1"/>
</dbReference>
<gene>
    <name evidence="2" type="ORF">AYBTSS11_LOCUS20757</name>
</gene>
<sequence>MDLKVYLVDVKRKGMGENRIVEAHSLRLLHNRLLQWRLSKESTNKDSWRNGSASDSRSEGCGQHFASAEKSIRDLRK</sequence>
<dbReference type="EMBL" id="OY731403">
    <property type="protein sequence ID" value="CAJ1965280.1"/>
    <property type="molecule type" value="Genomic_DNA"/>
</dbReference>
<protein>
    <submittedName>
        <fullName evidence="2">Uncharacterized protein</fullName>
    </submittedName>
</protein>
<accession>A0AA86SMB3</accession>
<feature type="non-terminal residue" evidence="2">
    <location>
        <position position="77"/>
    </location>
</feature>
<proteinExistence type="predicted"/>
<evidence type="ECO:0000313" key="2">
    <source>
        <dbReference type="EMBL" id="CAJ1965280.1"/>
    </source>
</evidence>
<evidence type="ECO:0000256" key="1">
    <source>
        <dbReference type="SAM" id="MobiDB-lite"/>
    </source>
</evidence>
<dbReference type="InterPro" id="IPR007573">
    <property type="entry name" value="QWRF"/>
</dbReference>
<dbReference type="AlphaFoldDB" id="A0AA86SMB3"/>
<name>A0AA86SMB3_9FABA</name>
<reference evidence="2" key="1">
    <citation type="submission" date="2023-10" db="EMBL/GenBank/DDBJ databases">
        <authorList>
            <person name="Domelevo Entfellner J.-B."/>
        </authorList>
    </citation>
    <scope>NUCLEOTIDE SEQUENCE</scope>
</reference>